<accession>A0A369BH29</accession>
<evidence type="ECO:0000313" key="1">
    <source>
        <dbReference type="EMBL" id="RCX20859.1"/>
    </source>
</evidence>
<name>A0A369BH29_9FIRM</name>
<comment type="caution">
    <text evidence="1">The sequence shown here is derived from an EMBL/GenBank/DDBJ whole genome shotgun (WGS) entry which is preliminary data.</text>
</comment>
<gene>
    <name evidence="1" type="ORF">DFR58_10161</name>
</gene>
<dbReference type="EMBL" id="QPJT01000001">
    <property type="protein sequence ID" value="RCX20859.1"/>
    <property type="molecule type" value="Genomic_DNA"/>
</dbReference>
<organism evidence="1 2">
    <name type="scientific">Anaerobacterium chartisolvens</name>
    <dbReference type="NCBI Taxonomy" id="1297424"/>
    <lineage>
        <taxon>Bacteria</taxon>
        <taxon>Bacillati</taxon>
        <taxon>Bacillota</taxon>
        <taxon>Clostridia</taxon>
        <taxon>Eubacteriales</taxon>
        <taxon>Oscillospiraceae</taxon>
        <taxon>Anaerobacterium</taxon>
    </lineage>
</organism>
<sequence length="60" mass="7273">MNMDMREFSQTWETEYIKSRVDRVSESLKNGRYEQALDYLRMIQDKSKAAEILIKNSLRR</sequence>
<proteinExistence type="predicted"/>
<keyword evidence="2" id="KW-1185">Reference proteome</keyword>
<evidence type="ECO:0000313" key="2">
    <source>
        <dbReference type="Proteomes" id="UP000253034"/>
    </source>
</evidence>
<dbReference type="AlphaFoldDB" id="A0A369BH29"/>
<dbReference type="Proteomes" id="UP000253034">
    <property type="component" value="Unassembled WGS sequence"/>
</dbReference>
<protein>
    <submittedName>
        <fullName evidence="1">Uncharacterized protein</fullName>
    </submittedName>
</protein>
<reference evidence="1 2" key="1">
    <citation type="submission" date="2018-07" db="EMBL/GenBank/DDBJ databases">
        <title>Genomic Encyclopedia of Type Strains, Phase IV (KMG-IV): sequencing the most valuable type-strain genomes for metagenomic binning, comparative biology and taxonomic classification.</title>
        <authorList>
            <person name="Goeker M."/>
        </authorList>
    </citation>
    <scope>NUCLEOTIDE SEQUENCE [LARGE SCALE GENOMIC DNA]</scope>
    <source>
        <strain evidence="1 2">DSM 27016</strain>
    </source>
</reference>